<keyword evidence="2" id="KW-1185">Reference proteome</keyword>
<reference evidence="1 2" key="1">
    <citation type="submission" date="2024-02" db="EMBL/GenBank/DDBJ databases">
        <title>Seven novel Bacillus-like species.</title>
        <authorList>
            <person name="Liu G."/>
        </authorList>
    </citation>
    <scope>NUCLEOTIDE SEQUENCE [LARGE SCALE GENOMIC DNA]</scope>
    <source>
        <strain evidence="1 2">FJAT-52054</strain>
    </source>
</reference>
<dbReference type="Proteomes" id="UP001377337">
    <property type="component" value="Chromosome"/>
</dbReference>
<sequence>MLKNQKGQALLTVMVVSLVFTVLGLTIVAGSLGGTKRTEIRVGDIELTAKASRALNEVIAQFRNKVTDQSQFKLTSVTDIAAINARLGTLKSDLLQSTSISGQDNPLKIEDLTTLYKINATKYLTRAYEFSYTAKDGNRKKTVTKKVFLSPTPSFLNYAAGTGPNGEMYLNGASEFNGNIYTDKLQTKNIAQYYDASSVNGVPSSKDTRYPKVNGKAIIRTSINGKTNLSDYTLLKTYFEENSNTVFQKDTEDYIPVNFENTLAQILNKVGSVTDFTESAFQSEEAISAAISKLVKPCETNLLAWLFSSALPVPSKGSCSNSLKLIDDQLSNLNEINIINKSQGQNIIYTDIKKKGLKSYDILKNLVPLTIQTSFELADEKWMIVNGDLEILASTDTPIILSGNLFVTGNLTIKGNQTNASGKPETIEDDEVLADSTVYVLGKTSISNTNIKGIQGKQLVVMSHGDLSVSRINEFKDRDQIEPLDAFLYTDGAAELYGVGSIFNINGGIFARDSLTINAIRQNSITRAQVLKNYIQDPVIQKNQASRFSVTHDPSVLIDQMDALPRVDKYQVIMDDTLINR</sequence>
<dbReference type="RefSeq" id="WP_338777429.1">
    <property type="nucleotide sequence ID" value="NZ_CP147407.1"/>
</dbReference>
<dbReference type="EMBL" id="CP147407">
    <property type="protein sequence ID" value="WXB95776.1"/>
    <property type="molecule type" value="Genomic_DNA"/>
</dbReference>
<evidence type="ECO:0000313" key="1">
    <source>
        <dbReference type="EMBL" id="WXB95776.1"/>
    </source>
</evidence>
<name>A0ABZ2NEQ0_9BACI</name>
<proteinExistence type="predicted"/>
<protein>
    <submittedName>
        <fullName evidence="1">Uncharacterized protein</fullName>
    </submittedName>
</protein>
<accession>A0ABZ2NEQ0</accession>
<gene>
    <name evidence="1" type="ORF">WCV65_14550</name>
</gene>
<organism evidence="1 2">
    <name type="scientific">Metabacillus sediminis</name>
    <dbReference type="NCBI Taxonomy" id="3117746"/>
    <lineage>
        <taxon>Bacteria</taxon>
        <taxon>Bacillati</taxon>
        <taxon>Bacillota</taxon>
        <taxon>Bacilli</taxon>
        <taxon>Bacillales</taxon>
        <taxon>Bacillaceae</taxon>
        <taxon>Metabacillus</taxon>
    </lineage>
</organism>
<evidence type="ECO:0000313" key="2">
    <source>
        <dbReference type="Proteomes" id="UP001377337"/>
    </source>
</evidence>